<dbReference type="CDD" id="cd01949">
    <property type="entry name" value="GGDEF"/>
    <property type="match status" value="1"/>
</dbReference>
<dbReference type="SMART" id="SM00267">
    <property type="entry name" value="GGDEF"/>
    <property type="match status" value="1"/>
</dbReference>
<gene>
    <name evidence="5" type="ORF">RNA01_12820</name>
</gene>
<feature type="transmembrane region" description="Helical" evidence="3">
    <location>
        <begin position="98"/>
        <end position="118"/>
    </location>
</feature>
<evidence type="ECO:0000259" key="4">
    <source>
        <dbReference type="PROSITE" id="PS50887"/>
    </source>
</evidence>
<dbReference type="EC" id="2.7.7.65" evidence="1"/>
<feature type="domain" description="GGDEF" evidence="4">
    <location>
        <begin position="259"/>
        <end position="396"/>
    </location>
</feature>
<keyword evidence="3" id="KW-0472">Membrane</keyword>
<dbReference type="GO" id="GO:0005886">
    <property type="term" value="C:plasma membrane"/>
    <property type="evidence" value="ECO:0007669"/>
    <property type="project" value="TreeGrafter"/>
</dbReference>
<dbReference type="Proteomes" id="UP000321717">
    <property type="component" value="Unassembled WGS sequence"/>
</dbReference>
<dbReference type="RefSeq" id="WP_147179122.1">
    <property type="nucleotide sequence ID" value="NZ_BJZP01000004.1"/>
</dbReference>
<evidence type="ECO:0000256" key="3">
    <source>
        <dbReference type="SAM" id="Phobius"/>
    </source>
</evidence>
<dbReference type="NCBIfam" id="TIGR00254">
    <property type="entry name" value="GGDEF"/>
    <property type="match status" value="1"/>
</dbReference>
<keyword evidence="3" id="KW-0812">Transmembrane</keyword>
<protein>
    <recommendedName>
        <fullName evidence="1">diguanylate cyclase</fullName>
        <ecNumber evidence="1">2.7.7.65</ecNumber>
    </recommendedName>
</protein>
<accession>A0A512HG38</accession>
<feature type="transmembrane region" description="Helical" evidence="3">
    <location>
        <begin position="124"/>
        <end position="142"/>
    </location>
</feature>
<dbReference type="PANTHER" id="PTHR45138">
    <property type="entry name" value="REGULATORY COMPONENTS OF SENSORY TRANSDUCTION SYSTEM"/>
    <property type="match status" value="1"/>
</dbReference>
<dbReference type="AlphaFoldDB" id="A0A512HG38"/>
<reference evidence="5 6" key="1">
    <citation type="submission" date="2019-07" db="EMBL/GenBank/DDBJ databases">
        <title>Whole genome shotgun sequence of Rhizobium naphthalenivorans NBRC 107585.</title>
        <authorList>
            <person name="Hosoyama A."/>
            <person name="Uohara A."/>
            <person name="Ohji S."/>
            <person name="Ichikawa N."/>
        </authorList>
    </citation>
    <scope>NUCLEOTIDE SEQUENCE [LARGE SCALE GENOMIC DNA]</scope>
    <source>
        <strain evidence="5 6">NBRC 107585</strain>
    </source>
</reference>
<comment type="caution">
    <text evidence="5">The sequence shown here is derived from an EMBL/GenBank/DDBJ whole genome shotgun (WGS) entry which is preliminary data.</text>
</comment>
<comment type="catalytic activity">
    <reaction evidence="2">
        <text>2 GTP = 3',3'-c-di-GMP + 2 diphosphate</text>
        <dbReference type="Rhea" id="RHEA:24898"/>
        <dbReference type="ChEBI" id="CHEBI:33019"/>
        <dbReference type="ChEBI" id="CHEBI:37565"/>
        <dbReference type="ChEBI" id="CHEBI:58805"/>
        <dbReference type="EC" id="2.7.7.65"/>
    </reaction>
</comment>
<dbReference type="GO" id="GO:0052621">
    <property type="term" value="F:diguanylate cyclase activity"/>
    <property type="evidence" value="ECO:0007669"/>
    <property type="project" value="UniProtKB-EC"/>
</dbReference>
<dbReference type="Gene3D" id="3.30.70.270">
    <property type="match status" value="1"/>
</dbReference>
<dbReference type="SUPFAM" id="SSF55073">
    <property type="entry name" value="Nucleotide cyclase"/>
    <property type="match status" value="1"/>
</dbReference>
<dbReference type="Pfam" id="PF00990">
    <property type="entry name" value="GGDEF"/>
    <property type="match status" value="1"/>
</dbReference>
<dbReference type="FunFam" id="3.30.70.270:FF:000001">
    <property type="entry name" value="Diguanylate cyclase domain protein"/>
    <property type="match status" value="1"/>
</dbReference>
<dbReference type="InterPro" id="IPR000160">
    <property type="entry name" value="GGDEF_dom"/>
</dbReference>
<dbReference type="PROSITE" id="PS50887">
    <property type="entry name" value="GGDEF"/>
    <property type="match status" value="1"/>
</dbReference>
<feature type="transmembrane region" description="Helical" evidence="3">
    <location>
        <begin position="38"/>
        <end position="56"/>
    </location>
</feature>
<dbReference type="InterPro" id="IPR029787">
    <property type="entry name" value="Nucleotide_cyclase"/>
</dbReference>
<evidence type="ECO:0000313" key="6">
    <source>
        <dbReference type="Proteomes" id="UP000321717"/>
    </source>
</evidence>
<dbReference type="InterPro" id="IPR043128">
    <property type="entry name" value="Rev_trsase/Diguanyl_cyclase"/>
</dbReference>
<dbReference type="GO" id="GO:0043709">
    <property type="term" value="P:cell adhesion involved in single-species biofilm formation"/>
    <property type="evidence" value="ECO:0007669"/>
    <property type="project" value="TreeGrafter"/>
</dbReference>
<name>A0A512HG38_9HYPH</name>
<dbReference type="InterPro" id="IPR050469">
    <property type="entry name" value="Diguanylate_Cyclase"/>
</dbReference>
<dbReference type="PANTHER" id="PTHR45138:SF9">
    <property type="entry name" value="DIGUANYLATE CYCLASE DGCM-RELATED"/>
    <property type="match status" value="1"/>
</dbReference>
<keyword evidence="6" id="KW-1185">Reference proteome</keyword>
<dbReference type="OrthoDB" id="9759607at2"/>
<feature type="transmembrane region" description="Helical" evidence="3">
    <location>
        <begin position="62"/>
        <end position="86"/>
    </location>
</feature>
<evidence type="ECO:0000313" key="5">
    <source>
        <dbReference type="EMBL" id="GEO84350.1"/>
    </source>
</evidence>
<dbReference type="GO" id="GO:1902201">
    <property type="term" value="P:negative regulation of bacterial-type flagellum-dependent cell motility"/>
    <property type="evidence" value="ECO:0007669"/>
    <property type="project" value="TreeGrafter"/>
</dbReference>
<proteinExistence type="predicted"/>
<dbReference type="EMBL" id="BJZP01000004">
    <property type="protein sequence ID" value="GEO84350.1"/>
    <property type="molecule type" value="Genomic_DNA"/>
</dbReference>
<evidence type="ECO:0000256" key="2">
    <source>
        <dbReference type="ARBA" id="ARBA00034247"/>
    </source>
</evidence>
<sequence>MSIARSMDHWLGLAALPHLTEEQAATYERGHTADRRRILSGLTVTLAALYLLYAAVDTMILPGVVWLSLGLRFGLILPLALVLVRFQAVPSRSIRTQEIATLAVSMAGNLVWCLVLVFSHSPAALDYFYAAVVFQMVVTIALRPSLDLAFKASLATAVINYAFIGFLAGATPGYIAYHLALYVPTFVLTLVAAHQIEAERRRAFLQLHENDTLKRELSRQNDALVRLSATDPLTQLPNRRGTETEITRMRRVLKAHDLHNSAVLMVDIDHFKAFNDSYGHGAGDECLKQVAEAMRRELPATIHLARLGGEEFLAVLPGSEATRTAILAERLRHAVSALAIRHDHTGDRNSHITVSIGAACGSIATDAAFAHLVETADEALYAVKAAGRNGWRFAERHSVLPAKDEAA</sequence>
<keyword evidence="3" id="KW-1133">Transmembrane helix</keyword>
<evidence type="ECO:0000256" key="1">
    <source>
        <dbReference type="ARBA" id="ARBA00012528"/>
    </source>
</evidence>
<organism evidence="5 6">
    <name type="scientific">Ciceribacter naphthalenivorans</name>
    <dbReference type="NCBI Taxonomy" id="1118451"/>
    <lineage>
        <taxon>Bacteria</taxon>
        <taxon>Pseudomonadati</taxon>
        <taxon>Pseudomonadota</taxon>
        <taxon>Alphaproteobacteria</taxon>
        <taxon>Hyphomicrobiales</taxon>
        <taxon>Rhizobiaceae</taxon>
        <taxon>Ciceribacter</taxon>
    </lineage>
</organism>